<evidence type="ECO:0000313" key="10">
    <source>
        <dbReference type="Proteomes" id="UP000660262"/>
    </source>
</evidence>
<dbReference type="SMART" id="SM00249">
    <property type="entry name" value="PHD"/>
    <property type="match status" value="1"/>
</dbReference>
<protein>
    <recommendedName>
        <fullName evidence="11">FHA domain-containing protein</fullName>
    </recommendedName>
</protein>
<evidence type="ECO:0000256" key="2">
    <source>
        <dbReference type="ARBA" id="ARBA00022771"/>
    </source>
</evidence>
<accession>A0A830HCE5</accession>
<evidence type="ECO:0000256" key="3">
    <source>
        <dbReference type="ARBA" id="ARBA00022833"/>
    </source>
</evidence>
<dbReference type="EMBL" id="BNJQ01000008">
    <property type="protein sequence ID" value="GHP04744.1"/>
    <property type="molecule type" value="Genomic_DNA"/>
</dbReference>
<dbReference type="InterPro" id="IPR019786">
    <property type="entry name" value="Zinc_finger_PHD-type_CS"/>
</dbReference>
<dbReference type="OrthoDB" id="5330228at2759"/>
<dbReference type="PANTHER" id="PTHR13793">
    <property type="entry name" value="PHD FINGER PROTEINS"/>
    <property type="match status" value="1"/>
</dbReference>
<evidence type="ECO:0000256" key="1">
    <source>
        <dbReference type="ARBA" id="ARBA00022723"/>
    </source>
</evidence>
<dbReference type="InterPro" id="IPR011011">
    <property type="entry name" value="Znf_FYVE_PHD"/>
</dbReference>
<evidence type="ECO:0000313" key="9">
    <source>
        <dbReference type="EMBL" id="GHP04744.1"/>
    </source>
</evidence>
<sequence>MASLRSPSHGLTHVDPGLTLLDPDSHVVGGLFHSGGEGLGMPMHSPSASLSPLWTIVPLSSGSGDIYAFDDNAEKTTLQMGRAPDCDIRIESQAVSRKHALISKKNDGTLWVTAQSLANPLIVNGTALKPNEPLELQDGYTIEVRLEDDKSRKFEVKLPKTTIEEQDDEDCTVCLPVKSLMQQAAKSPAKLPAKSPAKSPRRRVVLGDASNTADAANPAVPKPPPPPTSTRALAMPDFGSELRARVEKRKQAPAPLMSPRAKRAANPPPPVQTNAVPGPGFVPDAAALLAARQGLRQKVDQEEKVASAAKSPGRRTSLFRHLQQGMALKFQAATNQDEEEEVEQMRVATPASRRRSSRRLSRPLSARGGGLKAVTPRDEQASAKKSVQVEQALQDLVDQEEQLDEPVVEAMAAASTKKPKRGVTFAMSTEEEQADDGIDSTPPMAAEAARSVVARVATPAAFFAAANATPESSRQNATSDAATPSPTFVTPGGTRCPQDEAGQTRAGAVAAALDAAADTIVSKAPGAAGDGRQVPAIYCDEDVDQMGDEDDEMEGNAPTPAVYSAGRQQRNDARRIVFEPPPPAAPVSETPAPPQNQHIHFTSPYEEAAPQPSIGPACAEGEPHVAVEAAPSEGPACADGAPVGFDEDAADRDTTCGVLERPLSARAQRAMQYVKRMQTVSRDHGLSADATLMEMQRELSRAHRMAQTLSAESRALKALVEHERARRVAAEEEMERLASEQATQGAIVADEDQAMEEADAEVEDEDADLQDEAEDEAEAAAAAAVEAEAAAAAEAEAQRIKVQEEEEEVRLQAEAEAAAAAAPAVEMETEEEEAVEMETEEDIACVICGSADDGDVLLLCDGCDKAYHKKCAGVRRVPKGDWFCSTCKEQKCSTCKEPKKAAPAPTPEPTRRSTRSRK</sequence>
<dbReference type="PROSITE" id="PS01359">
    <property type="entry name" value="ZF_PHD_1"/>
    <property type="match status" value="1"/>
</dbReference>
<feature type="compositionally biased region" description="Basic residues" evidence="6">
    <location>
        <begin position="352"/>
        <end position="361"/>
    </location>
</feature>
<dbReference type="Proteomes" id="UP000660262">
    <property type="component" value="Unassembled WGS sequence"/>
</dbReference>
<dbReference type="SMART" id="SM00240">
    <property type="entry name" value="FHA"/>
    <property type="match status" value="1"/>
</dbReference>
<keyword evidence="1" id="KW-0479">Metal-binding</keyword>
<dbReference type="InterPro" id="IPR019787">
    <property type="entry name" value="Znf_PHD-finger"/>
</dbReference>
<dbReference type="PANTHER" id="PTHR13793:SF148">
    <property type="entry name" value="RING_FYVE_PHD ZINC FINGER SUPERFAMILY PROTEIN"/>
    <property type="match status" value="1"/>
</dbReference>
<evidence type="ECO:0000256" key="6">
    <source>
        <dbReference type="SAM" id="MobiDB-lite"/>
    </source>
</evidence>
<feature type="coiled-coil region" evidence="5">
    <location>
        <begin position="692"/>
        <end position="821"/>
    </location>
</feature>
<feature type="region of interest" description="Disordered" evidence="6">
    <location>
        <begin position="209"/>
        <end position="234"/>
    </location>
</feature>
<dbReference type="InterPro" id="IPR000253">
    <property type="entry name" value="FHA_dom"/>
</dbReference>
<dbReference type="SUPFAM" id="SSF57903">
    <property type="entry name" value="FYVE/PHD zinc finger"/>
    <property type="match status" value="1"/>
</dbReference>
<name>A0A830HCE5_9CHLO</name>
<dbReference type="InterPro" id="IPR008984">
    <property type="entry name" value="SMAD_FHA_dom_sf"/>
</dbReference>
<dbReference type="InterPro" id="IPR050701">
    <property type="entry name" value="Histone_Mod_Regulator"/>
</dbReference>
<keyword evidence="5" id="KW-0175">Coiled coil</keyword>
<keyword evidence="3" id="KW-0862">Zinc</keyword>
<proteinExistence type="predicted"/>
<dbReference type="Gene3D" id="2.60.200.20">
    <property type="match status" value="1"/>
</dbReference>
<feature type="compositionally biased region" description="Polar residues" evidence="6">
    <location>
        <begin position="471"/>
        <end position="488"/>
    </location>
</feature>
<dbReference type="PROSITE" id="PS50016">
    <property type="entry name" value="ZF_PHD_2"/>
    <property type="match status" value="1"/>
</dbReference>
<dbReference type="Pfam" id="PF00498">
    <property type="entry name" value="FHA"/>
    <property type="match status" value="1"/>
</dbReference>
<feature type="region of interest" description="Disordered" evidence="6">
    <location>
        <begin position="332"/>
        <end position="384"/>
    </location>
</feature>
<evidence type="ECO:0008006" key="11">
    <source>
        <dbReference type="Google" id="ProtNLM"/>
    </source>
</evidence>
<feature type="region of interest" description="Disordered" evidence="6">
    <location>
        <begin position="468"/>
        <end position="500"/>
    </location>
</feature>
<dbReference type="Gene3D" id="3.30.40.10">
    <property type="entry name" value="Zinc/RING finger domain, C3HC4 (zinc finger)"/>
    <property type="match status" value="1"/>
</dbReference>
<dbReference type="AlphaFoldDB" id="A0A830HCE5"/>
<feature type="region of interest" description="Disordered" evidence="6">
    <location>
        <begin position="548"/>
        <end position="567"/>
    </location>
</feature>
<dbReference type="SUPFAM" id="SSF49879">
    <property type="entry name" value="SMAD/FHA domain"/>
    <property type="match status" value="1"/>
</dbReference>
<evidence type="ECO:0000259" key="7">
    <source>
        <dbReference type="PROSITE" id="PS50006"/>
    </source>
</evidence>
<dbReference type="InterPro" id="IPR013083">
    <property type="entry name" value="Znf_RING/FYVE/PHD"/>
</dbReference>
<dbReference type="GO" id="GO:0006357">
    <property type="term" value="P:regulation of transcription by RNA polymerase II"/>
    <property type="evidence" value="ECO:0007669"/>
    <property type="project" value="TreeGrafter"/>
</dbReference>
<dbReference type="Pfam" id="PF00628">
    <property type="entry name" value="PHD"/>
    <property type="match status" value="1"/>
</dbReference>
<keyword evidence="10" id="KW-1185">Reference proteome</keyword>
<dbReference type="PROSITE" id="PS50006">
    <property type="entry name" value="FHA_DOMAIN"/>
    <property type="match status" value="1"/>
</dbReference>
<organism evidence="9 10">
    <name type="scientific">Pycnococcus provasolii</name>
    <dbReference type="NCBI Taxonomy" id="41880"/>
    <lineage>
        <taxon>Eukaryota</taxon>
        <taxon>Viridiplantae</taxon>
        <taxon>Chlorophyta</taxon>
        <taxon>Pseudoscourfieldiophyceae</taxon>
        <taxon>Pseudoscourfieldiales</taxon>
        <taxon>Pycnococcaceae</taxon>
        <taxon>Pycnococcus</taxon>
    </lineage>
</organism>
<dbReference type="GO" id="GO:0008270">
    <property type="term" value="F:zinc ion binding"/>
    <property type="evidence" value="ECO:0007669"/>
    <property type="project" value="UniProtKB-KW"/>
</dbReference>
<dbReference type="CDD" id="cd00060">
    <property type="entry name" value="FHA"/>
    <property type="match status" value="1"/>
</dbReference>
<evidence type="ECO:0000256" key="5">
    <source>
        <dbReference type="SAM" id="Coils"/>
    </source>
</evidence>
<evidence type="ECO:0000259" key="8">
    <source>
        <dbReference type="PROSITE" id="PS50016"/>
    </source>
</evidence>
<feature type="region of interest" description="Disordered" evidence="6">
    <location>
        <begin position="895"/>
        <end position="918"/>
    </location>
</feature>
<feature type="domain" description="FHA" evidence="7">
    <location>
        <begin position="78"/>
        <end position="128"/>
    </location>
</feature>
<keyword evidence="2 4" id="KW-0863">Zinc-finger</keyword>
<dbReference type="InterPro" id="IPR001965">
    <property type="entry name" value="Znf_PHD"/>
</dbReference>
<feature type="domain" description="PHD-type" evidence="8">
    <location>
        <begin position="842"/>
        <end position="890"/>
    </location>
</feature>
<reference evidence="9" key="1">
    <citation type="submission" date="2020-10" db="EMBL/GenBank/DDBJ databases">
        <title>Unveiling of a novel bifunctional photoreceptor, Dualchrome1, isolated from a cosmopolitan green alga.</title>
        <authorList>
            <person name="Suzuki S."/>
            <person name="Kawachi M."/>
        </authorList>
    </citation>
    <scope>NUCLEOTIDE SEQUENCE</scope>
    <source>
        <strain evidence="9">NIES 2893</strain>
    </source>
</reference>
<comment type="caution">
    <text evidence="9">The sequence shown here is derived from an EMBL/GenBank/DDBJ whole genome shotgun (WGS) entry which is preliminary data.</text>
</comment>
<gene>
    <name evidence="9" type="ORF">PPROV_000349700</name>
</gene>
<evidence type="ECO:0000256" key="4">
    <source>
        <dbReference type="PROSITE-ProRule" id="PRU00146"/>
    </source>
</evidence>
<feature type="region of interest" description="Disordered" evidence="6">
    <location>
        <begin position="248"/>
        <end position="271"/>
    </location>
</feature>